<dbReference type="eggNOG" id="COG1583">
    <property type="taxonomic scope" value="Bacteria"/>
</dbReference>
<keyword evidence="3" id="KW-0051">Antiviral defense</keyword>
<dbReference type="EMBL" id="BAJS01000023">
    <property type="protein sequence ID" value="GAK37554.1"/>
    <property type="molecule type" value="Genomic_DNA"/>
</dbReference>
<dbReference type="CDD" id="cd21140">
    <property type="entry name" value="Cas6_I-like"/>
    <property type="match status" value="1"/>
</dbReference>
<keyword evidence="2" id="KW-0694">RNA-binding</keyword>
<dbReference type="InterPro" id="IPR045747">
    <property type="entry name" value="CRISPR-assoc_prot_Cas6_N_sf"/>
</dbReference>
<comment type="caution">
    <text evidence="5">The sequence shown here is derived from an EMBL/GenBank/DDBJ whole genome shotgun (WGS) entry which is preliminary data.</text>
</comment>
<dbReference type="AlphaFoldDB" id="A0A069DBC6"/>
<sequence>MKICIQTSPNSSVVPFNYQQKLVGTIHKWLGANEIHDKISLYSFSWLLGGKKSDQQGYTFPNGAKFFVGFYNDAYLRLLIRSILSDPLMFCGLEVRDITIVDEPTFSEDAELFRLTSPIFIKRYHDESKRHKYYFFDNKESSELMTETLQHKMRIAGLPEDTTLKIEFDQSYDHKQIKMVTIHGVKSKANMCPIIIHGSPQSKLFAWTVGVGNSTGSSFGSLL</sequence>
<dbReference type="Pfam" id="PF01881">
    <property type="entry name" value="Cas_Cas6_C"/>
    <property type="match status" value="1"/>
</dbReference>
<evidence type="ECO:0000313" key="6">
    <source>
        <dbReference type="Proteomes" id="UP000027601"/>
    </source>
</evidence>
<dbReference type="RefSeq" id="WP_024997198.1">
    <property type="nucleotide sequence ID" value="NZ_BAJS01000023.1"/>
</dbReference>
<protein>
    <recommendedName>
        <fullName evidence="4">CRISPR associated protein Cas6 C-terminal domain-containing protein</fullName>
    </recommendedName>
</protein>
<proteinExistence type="inferred from homology"/>
<keyword evidence="6" id="KW-1185">Reference proteome</keyword>
<dbReference type="NCBIfam" id="TIGR01877">
    <property type="entry name" value="cas_cas6"/>
    <property type="match status" value="1"/>
</dbReference>
<accession>A0A069DBC6</accession>
<dbReference type="Gene3D" id="3.30.70.1900">
    <property type="match status" value="1"/>
</dbReference>
<dbReference type="InterPro" id="IPR010156">
    <property type="entry name" value="CRISPR-assoc_prot_Cas6"/>
</dbReference>
<dbReference type="GO" id="GO:0016788">
    <property type="term" value="F:hydrolase activity, acting on ester bonds"/>
    <property type="evidence" value="ECO:0007669"/>
    <property type="project" value="InterPro"/>
</dbReference>
<evidence type="ECO:0000259" key="4">
    <source>
        <dbReference type="Pfam" id="PF01881"/>
    </source>
</evidence>
<dbReference type="GO" id="GO:0051607">
    <property type="term" value="P:defense response to virus"/>
    <property type="evidence" value="ECO:0007669"/>
    <property type="project" value="UniProtKB-KW"/>
</dbReference>
<gene>
    <name evidence="5" type="ORF">JCM15093_2811</name>
</gene>
<name>A0A069DBC6_9BACE</name>
<dbReference type="Gene3D" id="3.30.70.1890">
    <property type="match status" value="1"/>
</dbReference>
<evidence type="ECO:0000256" key="1">
    <source>
        <dbReference type="ARBA" id="ARBA00005937"/>
    </source>
</evidence>
<dbReference type="OrthoDB" id="956004at2"/>
<organism evidence="5 6">
    <name type="scientific">Bacteroides graminisolvens DSM 19988 = JCM 15093</name>
    <dbReference type="NCBI Taxonomy" id="1121097"/>
    <lineage>
        <taxon>Bacteria</taxon>
        <taxon>Pseudomonadati</taxon>
        <taxon>Bacteroidota</taxon>
        <taxon>Bacteroidia</taxon>
        <taxon>Bacteroidales</taxon>
        <taxon>Bacteroidaceae</taxon>
        <taxon>Bacteroides</taxon>
    </lineage>
</organism>
<dbReference type="InterPro" id="IPR049435">
    <property type="entry name" value="Cas_Cas6_C"/>
</dbReference>
<dbReference type="GO" id="GO:0003723">
    <property type="term" value="F:RNA binding"/>
    <property type="evidence" value="ECO:0007669"/>
    <property type="project" value="UniProtKB-KW"/>
</dbReference>
<dbReference type="STRING" id="1121097.GCA_000428125_01464"/>
<reference evidence="5 6" key="1">
    <citation type="journal article" date="2015" name="Microbes Environ.">
        <title>Distribution and evolution of nitrogen fixation genes in the phylum bacteroidetes.</title>
        <authorList>
            <person name="Inoue J."/>
            <person name="Oshima K."/>
            <person name="Suda W."/>
            <person name="Sakamoto M."/>
            <person name="Iino T."/>
            <person name="Noda S."/>
            <person name="Hongoh Y."/>
            <person name="Hattori M."/>
            <person name="Ohkuma M."/>
        </authorList>
    </citation>
    <scope>NUCLEOTIDE SEQUENCE [LARGE SCALE GENOMIC DNA]</scope>
    <source>
        <strain evidence="5 6">JCM 15093</strain>
    </source>
</reference>
<evidence type="ECO:0000256" key="3">
    <source>
        <dbReference type="ARBA" id="ARBA00023118"/>
    </source>
</evidence>
<feature type="domain" description="CRISPR associated protein Cas6 C-terminal" evidence="4">
    <location>
        <begin position="102"/>
        <end position="220"/>
    </location>
</feature>
<dbReference type="PANTHER" id="PTHR36984">
    <property type="entry name" value="CRISPR-ASSOCIATED ENDORIBONUCLEASE CAS6 1"/>
    <property type="match status" value="1"/>
</dbReference>
<comment type="similarity">
    <text evidence="1">Belongs to the CRISPR-associated protein Cas6/Cse3/CasE family.</text>
</comment>
<dbReference type="PANTHER" id="PTHR36984:SF1">
    <property type="entry name" value="CRISPR-ASSOCIATED ENDORIBONUCLEASE CAS6 1"/>
    <property type="match status" value="1"/>
</dbReference>
<evidence type="ECO:0000313" key="5">
    <source>
        <dbReference type="EMBL" id="GAK37554.1"/>
    </source>
</evidence>
<dbReference type="Proteomes" id="UP000027601">
    <property type="component" value="Unassembled WGS sequence"/>
</dbReference>
<evidence type="ECO:0000256" key="2">
    <source>
        <dbReference type="ARBA" id="ARBA00022884"/>
    </source>
</evidence>